<comment type="similarity">
    <text evidence="3">Belongs to the 3-hydroxybenzoate 6-hydroxylase family.</text>
</comment>
<keyword evidence="7" id="KW-1185">Reference proteome</keyword>
<keyword evidence="2" id="KW-0503">Monooxygenase</keyword>
<evidence type="ECO:0000313" key="7">
    <source>
        <dbReference type="Proteomes" id="UP001314263"/>
    </source>
</evidence>
<keyword evidence="1" id="KW-0560">Oxidoreductase</keyword>
<dbReference type="EMBL" id="CAUYUE010000018">
    <property type="protein sequence ID" value="CAK0787899.1"/>
    <property type="molecule type" value="Genomic_DNA"/>
</dbReference>
<dbReference type="GO" id="GO:0071949">
    <property type="term" value="F:FAD binding"/>
    <property type="evidence" value="ECO:0007669"/>
    <property type="project" value="InterPro"/>
</dbReference>
<dbReference type="Proteomes" id="UP001314263">
    <property type="component" value="Unassembled WGS sequence"/>
</dbReference>
<evidence type="ECO:0000256" key="2">
    <source>
        <dbReference type="ARBA" id="ARBA00023033"/>
    </source>
</evidence>
<dbReference type="InterPro" id="IPR044560">
    <property type="entry name" value="MOase"/>
</dbReference>
<dbReference type="Pfam" id="PF01494">
    <property type="entry name" value="FAD_binding_3"/>
    <property type="match status" value="1"/>
</dbReference>
<name>A0AAV1ILA3_9CHLO</name>
<keyword evidence="4" id="KW-0472">Membrane</keyword>
<dbReference type="PANTHER" id="PTHR45934">
    <property type="entry name" value="FAD/NAD(P)-BINDING OXIDOREDUCTASE FAMILY PROTEIN"/>
    <property type="match status" value="1"/>
</dbReference>
<accession>A0AAV1ILA3</accession>
<dbReference type="SUPFAM" id="SSF51905">
    <property type="entry name" value="FAD/NAD(P)-binding domain"/>
    <property type="match status" value="1"/>
</dbReference>
<keyword evidence="4" id="KW-0812">Transmembrane</keyword>
<dbReference type="PRINTS" id="PR00420">
    <property type="entry name" value="RNGMNOXGNASE"/>
</dbReference>
<feature type="transmembrane region" description="Helical" evidence="4">
    <location>
        <begin position="12"/>
        <end position="39"/>
    </location>
</feature>
<dbReference type="PANTHER" id="PTHR45934:SF9">
    <property type="entry name" value="FAD_NAD(P)-BINDING OXIDOREDUCTASE FAMILY PROTEIN"/>
    <property type="match status" value="1"/>
</dbReference>
<evidence type="ECO:0000256" key="3">
    <source>
        <dbReference type="ARBA" id="ARBA00024018"/>
    </source>
</evidence>
<gene>
    <name evidence="6" type="ORF">CVIRNUC_011121</name>
</gene>
<keyword evidence="4" id="KW-1133">Transmembrane helix</keyword>
<organism evidence="6 7">
    <name type="scientific">Coccomyxa viridis</name>
    <dbReference type="NCBI Taxonomy" id="1274662"/>
    <lineage>
        <taxon>Eukaryota</taxon>
        <taxon>Viridiplantae</taxon>
        <taxon>Chlorophyta</taxon>
        <taxon>core chlorophytes</taxon>
        <taxon>Trebouxiophyceae</taxon>
        <taxon>Trebouxiophyceae incertae sedis</taxon>
        <taxon>Coccomyxaceae</taxon>
        <taxon>Coccomyxa</taxon>
    </lineage>
</organism>
<evidence type="ECO:0000259" key="5">
    <source>
        <dbReference type="Pfam" id="PF01494"/>
    </source>
</evidence>
<dbReference type="Gene3D" id="3.50.50.60">
    <property type="entry name" value="FAD/NAD(P)-binding domain"/>
    <property type="match status" value="1"/>
</dbReference>
<proteinExistence type="inferred from homology"/>
<evidence type="ECO:0000256" key="4">
    <source>
        <dbReference type="SAM" id="Phobius"/>
    </source>
</evidence>
<protein>
    <recommendedName>
        <fullName evidence="5">FAD-binding domain-containing protein</fullName>
    </recommendedName>
</protein>
<evidence type="ECO:0000313" key="6">
    <source>
        <dbReference type="EMBL" id="CAK0787899.1"/>
    </source>
</evidence>
<feature type="domain" description="FAD-binding" evidence="5">
    <location>
        <begin position="12"/>
        <end position="333"/>
    </location>
</feature>
<evidence type="ECO:0000256" key="1">
    <source>
        <dbReference type="ARBA" id="ARBA00023002"/>
    </source>
</evidence>
<dbReference type="GO" id="GO:0004497">
    <property type="term" value="F:monooxygenase activity"/>
    <property type="evidence" value="ECO:0007669"/>
    <property type="project" value="UniProtKB-KW"/>
</dbReference>
<sequence>MADTMDLDVSDKVLICGGGIGGLALGVALAKVGIPALIVERGKQLRSAGAGIRLQTNAWHALEQLGVAKRLREQHFRQESIEVRRNTGLLLGRSVYTEDDENRGVVRNELVLALAEALPEGCLHLGCNVETVAIDDAGNGTVTLSSGQVLRPKLLVGADGVNSKVTKALGIAPTAYSGHVGIRAIARFDEGVPELDTVTKVILGGPEGSFDLLFPLTRQTQYYASVFELPEHEAKDFHQDKALHYLKENSKHIHPMFRIPLWVDNIRPEEIYAHQLVDRIPPKDEAWGKGCVTLMGDAAHPTTPFLGQGGGMALEDSVEIALALQKALKSSAASFKDMPSDVLVKALREYELIRAPRTHDMVALARYNVNLVCCKRTWLGVWLRDWFIRVASYFTKVSFYTDWDAKLT</sequence>
<dbReference type="AlphaFoldDB" id="A0AAV1ILA3"/>
<dbReference type="InterPro" id="IPR036188">
    <property type="entry name" value="FAD/NAD-bd_sf"/>
</dbReference>
<comment type="caution">
    <text evidence="6">The sequence shown here is derived from an EMBL/GenBank/DDBJ whole genome shotgun (WGS) entry which is preliminary data.</text>
</comment>
<dbReference type="InterPro" id="IPR002938">
    <property type="entry name" value="FAD-bd"/>
</dbReference>
<reference evidence="6 7" key="1">
    <citation type="submission" date="2023-10" db="EMBL/GenBank/DDBJ databases">
        <authorList>
            <person name="Maclean D."/>
            <person name="Macfadyen A."/>
        </authorList>
    </citation>
    <scope>NUCLEOTIDE SEQUENCE [LARGE SCALE GENOMIC DNA]</scope>
</reference>